<name>A0A646KQ24_STRJU</name>
<gene>
    <name evidence="1" type="ORF">FF041_30805</name>
</gene>
<organism evidence="1 2">
    <name type="scientific">Streptomyces jumonjinensis</name>
    <dbReference type="NCBI Taxonomy" id="1945"/>
    <lineage>
        <taxon>Bacteria</taxon>
        <taxon>Bacillati</taxon>
        <taxon>Actinomycetota</taxon>
        <taxon>Actinomycetes</taxon>
        <taxon>Kitasatosporales</taxon>
        <taxon>Streptomycetaceae</taxon>
        <taxon>Streptomyces</taxon>
    </lineage>
</organism>
<dbReference type="OrthoDB" id="3543128at2"/>
<accession>A0A646KQ24</accession>
<dbReference type="EMBL" id="VCLA01000191">
    <property type="protein sequence ID" value="MQT04392.1"/>
    <property type="molecule type" value="Genomic_DNA"/>
</dbReference>
<protein>
    <submittedName>
        <fullName evidence="1">YjbH domain-containing protein</fullName>
    </submittedName>
</protein>
<evidence type="ECO:0000313" key="1">
    <source>
        <dbReference type="EMBL" id="MQT04392.1"/>
    </source>
</evidence>
<evidence type="ECO:0000313" key="2">
    <source>
        <dbReference type="Proteomes" id="UP000419138"/>
    </source>
</evidence>
<proteinExistence type="predicted"/>
<dbReference type="AlphaFoldDB" id="A0A646KQ24"/>
<comment type="caution">
    <text evidence="1">The sequence shown here is derived from an EMBL/GenBank/DDBJ whole genome shotgun (WGS) entry which is preliminary data.</text>
</comment>
<reference evidence="1 2" key="1">
    <citation type="submission" date="2019-05" db="EMBL/GenBank/DDBJ databases">
        <title>Comparative genomics and metabolomics analyses of clavulanic acid producing Streptomyces species provides insight into specialized metabolism and evolution of beta-lactam biosynthetic gene clusters.</title>
        <authorList>
            <person name="Moore M.A."/>
            <person name="Cruz-Morales P."/>
            <person name="Barona Gomez F."/>
            <person name="Kapil T."/>
        </authorList>
    </citation>
    <scope>NUCLEOTIDE SEQUENCE [LARGE SCALE GENOMIC DNA]</scope>
    <source>
        <strain evidence="1 2">NRRL 5741</strain>
    </source>
</reference>
<dbReference type="RefSeq" id="WP_153525772.1">
    <property type="nucleotide sequence ID" value="NZ_VCLA01000191.1"/>
</dbReference>
<dbReference type="Proteomes" id="UP000419138">
    <property type="component" value="Unassembled WGS sequence"/>
</dbReference>
<keyword evidence="2" id="KW-1185">Reference proteome</keyword>
<sequence length="99" mass="10784">MYLVHIHLRSPANGEALTRDIAAVVMAAGLEAGLEHVTVHTGGIPCPVIGIYVRAATLRAAEALAKEIWSRASATDRRLSRWVPLRIEVPLLVPPEWLT</sequence>